<feature type="compositionally biased region" description="Acidic residues" evidence="2">
    <location>
        <begin position="254"/>
        <end position="264"/>
    </location>
</feature>
<feature type="compositionally biased region" description="Basic and acidic residues" evidence="2">
    <location>
        <begin position="30"/>
        <end position="42"/>
    </location>
</feature>
<feature type="modified residue" description="3-oxoalanine (Ser)" evidence="1">
    <location>
        <position position="472"/>
    </location>
</feature>
<dbReference type="RefSeq" id="WP_141200757.1">
    <property type="nucleotide sequence ID" value="NZ_CP041186.1"/>
</dbReference>
<organism evidence="5 6">
    <name type="scientific">Persicimonas caeni</name>
    <dbReference type="NCBI Taxonomy" id="2292766"/>
    <lineage>
        <taxon>Bacteria</taxon>
        <taxon>Deltaproteobacteria</taxon>
        <taxon>Bradymonadales</taxon>
        <taxon>Bradymonadaceae</taxon>
        <taxon>Persicimonas</taxon>
    </lineage>
</organism>
<sequence length="838" mass="91760">MKLYNSASSKTLLALAVALWLAPGCSAKSSDTRKELSSEGLEKAASGLPEGARTETKSGKPELAPPLPTLEDPHFAAFDLLVNRPLAHRVVRADVAPAVSVDATAPDFVRYIHGNHANDWMLGEKLDGALAAAVKARKASLWVPALRPGATHELRMRVFNPAKWENKLTVAVNGSALQPVALAEGWQTISIEVPADSKLRADNELALSFSNLGRIDGRLSGGAIAWVELGRQASGAPTVEDKSDPKGGAKEAEGQESEGQESEGQEASAEAGEAGAGKAGAAGGERAADKPDGEPDYSPSKLPLAQDKLQFDKQNGLAWYVWLPEQAKLDLALRAREGCGVSAEVFVEDESNGVSSAVAETRNLVLGRGESQQTAIDLSKWSGQVARLELRASDACQEEVTVEKAALVVPGEQPKMPEGVEPPKRIIVWMIDTLRSDYLPIHFDSDVEAPNLQKLADEGASFKVAYVQGNESRTSHAAFFTGQYPNKNGLVGKGILRPHHHLIQEAVKEKGYKTGCHVANGYVSRNGGFAQGWDHYVNNLRDGWRIDGEGIAKHGVDWAKKTKDDPFFLYLGSIDPHVTYRAHDDLIGKYEKEPYHGKYKRYLSGEELGKIKGGKPVSERDKQRIINLYKNEITFNDRAFGKLRKDLEEAGLWEGTMVIVTSDHGEEFWEHGSVGHGHNVHQELVHVPILLYYPPLIPGGTKVEAGVDVVDIYPTVMDALGAERPDDLQGKSMIPLIHNLHGGYPEPAIATQYKIHYAMQMQQWKLYLKRGDYELYDRNADHFEKKDVSAKHPLASRFMLDAMGWFRAHRKEWDKATWGVPSKVAPGFMEKVSGAKSD</sequence>
<dbReference type="Gene3D" id="3.40.720.10">
    <property type="entry name" value="Alkaline Phosphatase, subunit A"/>
    <property type="match status" value="1"/>
</dbReference>
<dbReference type="Proteomes" id="UP000315995">
    <property type="component" value="Chromosome"/>
</dbReference>
<keyword evidence="3" id="KW-0732">Signal</keyword>
<feature type="region of interest" description="Disordered" evidence="2">
    <location>
        <begin position="233"/>
        <end position="302"/>
    </location>
</feature>
<evidence type="ECO:0000313" key="6">
    <source>
        <dbReference type="Proteomes" id="UP000315995"/>
    </source>
</evidence>
<dbReference type="OrthoDB" id="5500422at2"/>
<feature type="domain" description="Sulfatase N-terminal" evidence="4">
    <location>
        <begin position="426"/>
        <end position="722"/>
    </location>
</feature>
<dbReference type="InterPro" id="IPR017850">
    <property type="entry name" value="Alkaline_phosphatase_core_sf"/>
</dbReference>
<dbReference type="InterPro" id="IPR000917">
    <property type="entry name" value="Sulfatase_N"/>
</dbReference>
<protein>
    <submittedName>
        <fullName evidence="5">Sulfatase</fullName>
    </submittedName>
</protein>
<feature type="region of interest" description="Disordered" evidence="2">
    <location>
        <begin position="27"/>
        <end position="66"/>
    </location>
</feature>
<dbReference type="PANTHER" id="PTHR43751:SF3">
    <property type="entry name" value="SULFATASE N-TERMINAL DOMAIN-CONTAINING PROTEIN"/>
    <property type="match status" value="1"/>
</dbReference>
<feature type="signal peptide" evidence="3">
    <location>
        <begin position="1"/>
        <end position="27"/>
    </location>
</feature>
<evidence type="ECO:0000256" key="1">
    <source>
        <dbReference type="PIRSR" id="PIRSR600917-52"/>
    </source>
</evidence>
<dbReference type="PANTHER" id="PTHR43751">
    <property type="entry name" value="SULFATASE"/>
    <property type="match status" value="1"/>
</dbReference>
<reference evidence="5 6" key="1">
    <citation type="submission" date="2019-06" db="EMBL/GenBank/DDBJ databases">
        <title>Persicimonas caeni gen. nov., sp. nov., a predatory bacterium isolated from solar saltern.</title>
        <authorList>
            <person name="Wang S."/>
        </authorList>
    </citation>
    <scope>NUCLEOTIDE SEQUENCE [LARGE SCALE GENOMIC DNA]</scope>
    <source>
        <strain evidence="5 6">YN101</strain>
    </source>
</reference>
<dbReference type="CDD" id="cd16148">
    <property type="entry name" value="sulfatase_like"/>
    <property type="match status" value="1"/>
</dbReference>
<keyword evidence="6" id="KW-1185">Reference proteome</keyword>
<name>A0A4Y6Q191_PERCE</name>
<evidence type="ECO:0000256" key="2">
    <source>
        <dbReference type="SAM" id="MobiDB-lite"/>
    </source>
</evidence>
<evidence type="ECO:0000313" key="5">
    <source>
        <dbReference type="EMBL" id="QDG54313.1"/>
    </source>
</evidence>
<evidence type="ECO:0000256" key="3">
    <source>
        <dbReference type="SAM" id="SignalP"/>
    </source>
</evidence>
<proteinExistence type="predicted"/>
<accession>A0A4Y6Q191</accession>
<feature type="compositionally biased region" description="Gly residues" evidence="2">
    <location>
        <begin position="274"/>
        <end position="283"/>
    </location>
</feature>
<dbReference type="Pfam" id="PF00884">
    <property type="entry name" value="Sulfatase"/>
    <property type="match status" value="1"/>
</dbReference>
<dbReference type="EMBL" id="CP041186">
    <property type="protein sequence ID" value="QDG54313.1"/>
    <property type="molecule type" value="Genomic_DNA"/>
</dbReference>
<accession>A0A5B8YCN4</accession>
<dbReference type="InterPro" id="IPR052701">
    <property type="entry name" value="GAG_Ulvan_Degrading_Sulfatases"/>
</dbReference>
<comment type="PTM">
    <text evidence="1">The conversion to 3-oxoalanine (also known as C-formylglycine, FGly), of a serine or cysteine residue in prokaryotes and of a cysteine residue in eukaryotes, is critical for catalytic activity.</text>
</comment>
<gene>
    <name evidence="5" type="ORF">FIV42_27275</name>
</gene>
<dbReference type="AlphaFoldDB" id="A0A4Y6Q191"/>
<evidence type="ECO:0000259" key="4">
    <source>
        <dbReference type="Pfam" id="PF00884"/>
    </source>
</evidence>
<feature type="chain" id="PRO_5030106839" evidence="3">
    <location>
        <begin position="28"/>
        <end position="838"/>
    </location>
</feature>
<feature type="compositionally biased region" description="Basic and acidic residues" evidence="2">
    <location>
        <begin position="239"/>
        <end position="253"/>
    </location>
</feature>
<dbReference type="SUPFAM" id="SSF53649">
    <property type="entry name" value="Alkaline phosphatase-like"/>
    <property type="match status" value="1"/>
</dbReference>